<sequence length="43" mass="4723">MLARNRRRDVREHGPQVLLGPDEHRRAPAAPTAAPTTPPMPEG</sequence>
<evidence type="ECO:0000313" key="2">
    <source>
        <dbReference type="EMBL" id="KDN80633.1"/>
    </source>
</evidence>
<comment type="caution">
    <text evidence="2">The sequence shown here is derived from an EMBL/GenBank/DDBJ whole genome shotgun (WGS) entry which is preliminary data.</text>
</comment>
<reference evidence="2 3" key="1">
    <citation type="submission" date="2014-05" db="EMBL/GenBank/DDBJ databases">
        <title>Draft Genome Sequence of Kitasatospora cheerisanensis KCTC 2395.</title>
        <authorList>
            <person name="Nam D.H."/>
        </authorList>
    </citation>
    <scope>NUCLEOTIDE SEQUENCE [LARGE SCALE GENOMIC DNA]</scope>
    <source>
        <strain evidence="2 3">KCTC 2395</strain>
    </source>
</reference>
<feature type="region of interest" description="Disordered" evidence="1">
    <location>
        <begin position="1"/>
        <end position="43"/>
    </location>
</feature>
<evidence type="ECO:0000313" key="3">
    <source>
        <dbReference type="Proteomes" id="UP000027178"/>
    </source>
</evidence>
<gene>
    <name evidence="2" type="ORF">KCH_76090</name>
</gene>
<name>A0A066YGM2_9ACTN</name>
<evidence type="ECO:0000256" key="1">
    <source>
        <dbReference type="SAM" id="MobiDB-lite"/>
    </source>
</evidence>
<dbReference type="Proteomes" id="UP000027178">
    <property type="component" value="Unassembled WGS sequence"/>
</dbReference>
<dbReference type="EMBL" id="JNBY01000168">
    <property type="protein sequence ID" value="KDN80633.1"/>
    <property type="molecule type" value="Genomic_DNA"/>
</dbReference>
<dbReference type="AlphaFoldDB" id="A0A066YGM2"/>
<proteinExistence type="predicted"/>
<protein>
    <submittedName>
        <fullName evidence="2">Uncharacterized protein</fullName>
    </submittedName>
</protein>
<accession>A0A066YGM2</accession>
<dbReference type="HOGENOM" id="CLU_3234817_0_0_11"/>
<organism evidence="2 3">
    <name type="scientific">Kitasatospora cheerisanensis KCTC 2395</name>
    <dbReference type="NCBI Taxonomy" id="1348663"/>
    <lineage>
        <taxon>Bacteria</taxon>
        <taxon>Bacillati</taxon>
        <taxon>Actinomycetota</taxon>
        <taxon>Actinomycetes</taxon>
        <taxon>Kitasatosporales</taxon>
        <taxon>Streptomycetaceae</taxon>
        <taxon>Kitasatospora</taxon>
    </lineage>
</organism>
<keyword evidence="3" id="KW-1185">Reference proteome</keyword>